<dbReference type="PANTHER" id="PTHR47635:SF2">
    <property type="entry name" value="LAMG-LIKE JELLYROLL FOLD DOMAIN-CONTAINING PROTEIN"/>
    <property type="match status" value="1"/>
</dbReference>
<reference evidence="5" key="1">
    <citation type="submission" date="2022-10" db="EMBL/GenBank/DDBJ databases">
        <title>Luteolibacter sp. GHJ8, whole genome shotgun sequencing project.</title>
        <authorList>
            <person name="Zhao G."/>
            <person name="Shen L."/>
        </authorList>
    </citation>
    <scope>NUCLEOTIDE SEQUENCE</scope>
    <source>
        <strain evidence="5">GHJ8</strain>
    </source>
</reference>
<feature type="chain" id="PRO_5047254909" evidence="3">
    <location>
        <begin position="22"/>
        <end position="833"/>
    </location>
</feature>
<feature type="domain" description="LamG-like jellyroll fold" evidence="4">
    <location>
        <begin position="359"/>
        <end position="521"/>
    </location>
</feature>
<dbReference type="RefSeq" id="WP_264510954.1">
    <property type="nucleotide sequence ID" value="NZ_JAPDDR010000001.1"/>
</dbReference>
<name>A0ABT3FY53_9BACT</name>
<dbReference type="Proteomes" id="UP001165653">
    <property type="component" value="Unassembled WGS sequence"/>
</dbReference>
<keyword evidence="1 3" id="KW-0732">Signal</keyword>
<proteinExistence type="predicted"/>
<evidence type="ECO:0000313" key="6">
    <source>
        <dbReference type="Proteomes" id="UP001165653"/>
    </source>
</evidence>
<dbReference type="InterPro" id="IPR006558">
    <property type="entry name" value="LamG-like"/>
</dbReference>
<evidence type="ECO:0000259" key="4">
    <source>
        <dbReference type="SMART" id="SM00560"/>
    </source>
</evidence>
<dbReference type="SUPFAM" id="SSF49899">
    <property type="entry name" value="Concanavalin A-like lectins/glucanases"/>
    <property type="match status" value="3"/>
</dbReference>
<comment type="caution">
    <text evidence="5">The sequence shown here is derived from an EMBL/GenBank/DDBJ whole genome shotgun (WGS) entry which is preliminary data.</text>
</comment>
<dbReference type="InterPro" id="IPR013320">
    <property type="entry name" value="ConA-like_dom_sf"/>
</dbReference>
<keyword evidence="2" id="KW-1015">Disulfide bond</keyword>
<dbReference type="Gene3D" id="2.60.120.200">
    <property type="match status" value="3"/>
</dbReference>
<dbReference type="EMBL" id="JAPDDR010000001">
    <property type="protein sequence ID" value="MCW1912506.1"/>
    <property type="molecule type" value="Genomic_DNA"/>
</dbReference>
<evidence type="ECO:0000256" key="3">
    <source>
        <dbReference type="SAM" id="SignalP"/>
    </source>
</evidence>
<accession>A0ABT3FY53</accession>
<dbReference type="Pfam" id="PF13385">
    <property type="entry name" value="Laminin_G_3"/>
    <property type="match status" value="3"/>
</dbReference>
<evidence type="ECO:0000313" key="5">
    <source>
        <dbReference type="EMBL" id="MCW1912506.1"/>
    </source>
</evidence>
<organism evidence="5 6">
    <name type="scientific">Luteolibacter rhizosphaerae</name>
    <dbReference type="NCBI Taxonomy" id="2989719"/>
    <lineage>
        <taxon>Bacteria</taxon>
        <taxon>Pseudomonadati</taxon>
        <taxon>Verrucomicrobiota</taxon>
        <taxon>Verrucomicrobiia</taxon>
        <taxon>Verrucomicrobiales</taxon>
        <taxon>Verrucomicrobiaceae</taxon>
        <taxon>Luteolibacter</taxon>
    </lineage>
</organism>
<evidence type="ECO:0000256" key="1">
    <source>
        <dbReference type="ARBA" id="ARBA00022729"/>
    </source>
</evidence>
<gene>
    <name evidence="5" type="ORF">OJ996_02905</name>
</gene>
<sequence>MNPSPALLAGLLGCAPLCVYAQSYSSAVLADGPLAFHGLGEAVPTDVAINQGTAGAALNGVHRFVQHHVTGAISAGGNPASFFQGSTVSNTLSSITTVPNNAALNPAANQPFTIEAWLRPTVEENIAVGQAPLSNRKTDGNRQGWVFFQRASTNDTSRQQGWNFRMYSGSGSGVSIDVTGGTYTTGDWSHVVLVWNGSTATLYVDGNGTTSSAGTYMPNNSTPMGFGAYSDPVGGNPFTGDIDEVAYYPSALTATQVQEHYQAGLDAIPAESYDSLVRGDGAIMQHRMDEYDAGRAVALNQGTIAPRGHGIHFPGVTHSVPGALAAGGDTAMRYDSIDKTSNDGGYPTVLPAKAEYNTANFTWEGWVKPSAEGRANAQCLLKNHNPGGTRTGWVLWQRGSSTAPAGHPGGYGWNLRLYTGVGNNATINLTTAAGSGAVPGSYTIGQWQHLAVTFNSATQTASFYINGVLAGSQVTSLGAYAPNPPETDIVPSIGGFSNGTENPFDGDIDEVAFYDKVLSASLISAHHANGINASPATPYATLIASDAPVGYFRMNEAAKAPSANLGTLGSAAAGTLVNSPAQTPGPSAPAYKGFEANNSASAFRGANTYVELGNPSGLNFAGPITLEAWVQPGFQINPSNVIIGHGGNDTFSGEIFLRIESGNYEVGGTGGKATATVPAEDLGTGAWVHLAGTWNAGTWTLYRNGSVLATGADATGPTTVANANWAIGARGRWKNGPGFPNSDAIAQRNFTGGITDAAIYNKALSEAQVRNHFLASIGPVPLTITKPGGVITLEWSNGVLQQSDNLGGWQDVPAAVSPYLPADGPRHFYRLRF</sequence>
<protein>
    <submittedName>
        <fullName evidence="5">LamG domain-containing protein</fullName>
    </submittedName>
</protein>
<feature type="domain" description="LamG-like jellyroll fold" evidence="4">
    <location>
        <begin position="110"/>
        <end position="255"/>
    </location>
</feature>
<dbReference type="PANTHER" id="PTHR47635">
    <property type="entry name" value="CUB DOMAIN-CONTAINING PROTEIN"/>
    <property type="match status" value="1"/>
</dbReference>
<evidence type="ECO:0000256" key="2">
    <source>
        <dbReference type="ARBA" id="ARBA00023157"/>
    </source>
</evidence>
<dbReference type="SMART" id="SM00560">
    <property type="entry name" value="LamGL"/>
    <property type="match status" value="3"/>
</dbReference>
<feature type="domain" description="LamG-like jellyroll fold" evidence="4">
    <location>
        <begin position="622"/>
        <end position="767"/>
    </location>
</feature>
<keyword evidence="6" id="KW-1185">Reference proteome</keyword>
<feature type="signal peptide" evidence="3">
    <location>
        <begin position="1"/>
        <end position="21"/>
    </location>
</feature>